<dbReference type="CDD" id="cd04301">
    <property type="entry name" value="NAT_SF"/>
    <property type="match status" value="1"/>
</dbReference>
<dbReference type="SUPFAM" id="SSF55729">
    <property type="entry name" value="Acyl-CoA N-acyltransferases (Nat)"/>
    <property type="match status" value="1"/>
</dbReference>
<dbReference type="GO" id="GO:0016747">
    <property type="term" value="F:acyltransferase activity, transferring groups other than amino-acyl groups"/>
    <property type="evidence" value="ECO:0007669"/>
    <property type="project" value="InterPro"/>
</dbReference>
<dbReference type="EMBL" id="CP059894">
    <property type="protein sequence ID" value="QNJ96228.1"/>
    <property type="molecule type" value="Genomic_DNA"/>
</dbReference>
<accession>A0A7G8PPG2</accession>
<dbReference type="PANTHER" id="PTHR43877:SF2">
    <property type="entry name" value="AMINOALKYLPHOSPHONATE N-ACETYLTRANSFERASE-RELATED"/>
    <property type="match status" value="1"/>
</dbReference>
<dbReference type="PROSITE" id="PS51186">
    <property type="entry name" value="GNAT"/>
    <property type="match status" value="1"/>
</dbReference>
<dbReference type="InterPro" id="IPR000182">
    <property type="entry name" value="GNAT_dom"/>
</dbReference>
<dbReference type="InterPro" id="IPR050832">
    <property type="entry name" value="Bact_Acetyltransf"/>
</dbReference>
<dbReference type="InterPro" id="IPR016181">
    <property type="entry name" value="Acyl_CoA_acyltransferase"/>
</dbReference>
<protein>
    <submittedName>
        <fullName evidence="4">GNAT family N-acetyltransferase</fullName>
    </submittedName>
</protein>
<organism evidence="4 5">
    <name type="scientific">Mycolicibacterium fluoranthenivorans</name>
    <dbReference type="NCBI Taxonomy" id="258505"/>
    <lineage>
        <taxon>Bacteria</taxon>
        <taxon>Bacillati</taxon>
        <taxon>Actinomycetota</taxon>
        <taxon>Actinomycetes</taxon>
        <taxon>Mycobacteriales</taxon>
        <taxon>Mycobacteriaceae</taxon>
        <taxon>Mycolicibacterium</taxon>
    </lineage>
</organism>
<keyword evidence="1 4" id="KW-0808">Transferase</keyword>
<dbReference type="Pfam" id="PF13508">
    <property type="entry name" value="Acetyltransf_7"/>
    <property type="match status" value="1"/>
</dbReference>
<dbReference type="KEGG" id="mflu:HZU40_19915"/>
<reference evidence="4 5" key="1">
    <citation type="submission" date="2020-07" db="EMBL/GenBank/DDBJ databases">
        <title>Draft genome sequence of four isobutane-metabolizing strains capable of cometabolically degrading diverse ether contaminants.</title>
        <authorList>
            <person name="Chen W."/>
            <person name="Faulkner N."/>
            <person name="Smith C."/>
            <person name="Hyman M."/>
        </authorList>
    </citation>
    <scope>NUCLEOTIDE SEQUENCE [LARGE SCALE GENOMIC DNA]</scope>
    <source>
        <strain evidence="4 5">2A</strain>
    </source>
</reference>
<proteinExistence type="predicted"/>
<feature type="domain" description="N-acetyltransferase" evidence="3">
    <location>
        <begin position="1"/>
        <end position="120"/>
    </location>
</feature>
<evidence type="ECO:0000256" key="2">
    <source>
        <dbReference type="ARBA" id="ARBA00023315"/>
    </source>
</evidence>
<evidence type="ECO:0000313" key="4">
    <source>
        <dbReference type="EMBL" id="QNJ96228.1"/>
    </source>
</evidence>
<dbReference type="Proteomes" id="UP000515498">
    <property type="component" value="Chromosome"/>
</dbReference>
<evidence type="ECO:0000256" key="1">
    <source>
        <dbReference type="ARBA" id="ARBA00022679"/>
    </source>
</evidence>
<evidence type="ECO:0000259" key="3">
    <source>
        <dbReference type="PROSITE" id="PS51186"/>
    </source>
</evidence>
<dbReference type="AlphaFoldDB" id="A0A7G8PPG2"/>
<dbReference type="PANTHER" id="PTHR43877">
    <property type="entry name" value="AMINOALKYLPHOSPHONATE N-ACETYLTRANSFERASE-RELATED-RELATED"/>
    <property type="match status" value="1"/>
</dbReference>
<dbReference type="Gene3D" id="3.40.630.30">
    <property type="match status" value="1"/>
</dbReference>
<keyword evidence="2" id="KW-0012">Acyltransferase</keyword>
<gene>
    <name evidence="4" type="ORF">HZU40_19915</name>
</gene>
<evidence type="ECO:0000313" key="5">
    <source>
        <dbReference type="Proteomes" id="UP000515498"/>
    </source>
</evidence>
<sequence length="126" mass="14269">MGRRPAPMDADFTAALNDSLVWAIEDDGRLDAVLVVEHHADHVLVDTIAVDPAARGRGHGARLLERAESDARELGLSEVRLYTNEAMSENLTYYPRRGYQETGRRTEDGYHRVYFRKKISPSPFKI</sequence>
<name>A0A7G8PPG2_9MYCO</name>